<protein>
    <submittedName>
        <fullName evidence="3">CPBP family glutamic-type intramembrane protease</fullName>
        <ecNumber evidence="3">3.4.-.-</ecNumber>
    </submittedName>
</protein>
<reference evidence="3 4" key="1">
    <citation type="submission" date="2024-02" db="EMBL/GenBank/DDBJ databases">
        <title>Bacteria isolated from the canopy kelp, Nereocystis luetkeana.</title>
        <authorList>
            <person name="Pfister C.A."/>
            <person name="Younker I.T."/>
            <person name="Light S.H."/>
        </authorList>
    </citation>
    <scope>NUCLEOTIDE SEQUENCE [LARGE SCALE GENOMIC DNA]</scope>
    <source>
        <strain evidence="3 4">TI.2.07</strain>
    </source>
</reference>
<keyword evidence="1" id="KW-0472">Membrane</keyword>
<gene>
    <name evidence="3" type="ORF">V6255_18820</name>
</gene>
<feature type="non-terminal residue" evidence="3">
    <location>
        <position position="1"/>
    </location>
</feature>
<dbReference type="InterPro" id="IPR003675">
    <property type="entry name" value="Rce1/LyrA-like_dom"/>
</dbReference>
<proteinExistence type="predicted"/>
<accession>A0ABU9HH62</accession>
<evidence type="ECO:0000259" key="2">
    <source>
        <dbReference type="Pfam" id="PF02517"/>
    </source>
</evidence>
<evidence type="ECO:0000256" key="1">
    <source>
        <dbReference type="SAM" id="Phobius"/>
    </source>
</evidence>
<dbReference type="EMBL" id="JBAKBA010000370">
    <property type="protein sequence ID" value="MEL0661153.1"/>
    <property type="molecule type" value="Genomic_DNA"/>
</dbReference>
<dbReference type="Proteomes" id="UP001366060">
    <property type="component" value="Unassembled WGS sequence"/>
</dbReference>
<feature type="transmembrane region" description="Helical" evidence="1">
    <location>
        <begin position="5"/>
        <end position="24"/>
    </location>
</feature>
<feature type="domain" description="CAAX prenyl protease 2/Lysostaphin resistance protein A-like" evidence="2">
    <location>
        <begin position="31"/>
        <end position="62"/>
    </location>
</feature>
<comment type="caution">
    <text evidence="3">The sequence shown here is derived from an EMBL/GenBank/DDBJ whole genome shotgun (WGS) entry which is preliminary data.</text>
</comment>
<feature type="transmembrane region" description="Helical" evidence="1">
    <location>
        <begin position="30"/>
        <end position="51"/>
    </location>
</feature>
<dbReference type="EC" id="3.4.-.-" evidence="3"/>
<keyword evidence="1" id="KW-0812">Transmembrane</keyword>
<dbReference type="GO" id="GO:0006508">
    <property type="term" value="P:proteolysis"/>
    <property type="evidence" value="ECO:0007669"/>
    <property type="project" value="UniProtKB-KW"/>
</dbReference>
<feature type="non-terminal residue" evidence="3">
    <location>
        <position position="70"/>
    </location>
</feature>
<keyword evidence="4" id="KW-1185">Reference proteome</keyword>
<dbReference type="RefSeq" id="WP_341629468.1">
    <property type="nucleotide sequence ID" value="NZ_JBAKBA010000370.1"/>
</dbReference>
<evidence type="ECO:0000313" key="3">
    <source>
        <dbReference type="EMBL" id="MEL0661153.1"/>
    </source>
</evidence>
<evidence type="ECO:0000313" key="4">
    <source>
        <dbReference type="Proteomes" id="UP001366060"/>
    </source>
</evidence>
<keyword evidence="3" id="KW-0378">Hydrolase</keyword>
<keyword evidence="1" id="KW-1133">Transmembrane helix</keyword>
<sequence length="70" mass="7749">PFFIIICTVLVTFTVALMIGLVGFSPKVPGFWLAFIAINLLFTCVAEEAFFRGVLQTKLSQLITVKRLAI</sequence>
<dbReference type="GO" id="GO:0008233">
    <property type="term" value="F:peptidase activity"/>
    <property type="evidence" value="ECO:0007669"/>
    <property type="project" value="UniProtKB-KW"/>
</dbReference>
<organism evidence="3 4">
    <name type="scientific">Psychromonas arctica</name>
    <dbReference type="NCBI Taxonomy" id="168275"/>
    <lineage>
        <taxon>Bacteria</taxon>
        <taxon>Pseudomonadati</taxon>
        <taxon>Pseudomonadota</taxon>
        <taxon>Gammaproteobacteria</taxon>
        <taxon>Alteromonadales</taxon>
        <taxon>Psychromonadaceae</taxon>
        <taxon>Psychromonas</taxon>
    </lineage>
</organism>
<keyword evidence="3" id="KW-0645">Protease</keyword>
<dbReference type="Pfam" id="PF02517">
    <property type="entry name" value="Rce1-like"/>
    <property type="match status" value="1"/>
</dbReference>
<name>A0ABU9HH62_9GAMM</name>